<organism evidence="1 2">
    <name type="scientific">Roseateles depolymerans</name>
    <dbReference type="NCBI Taxonomy" id="76731"/>
    <lineage>
        <taxon>Bacteria</taxon>
        <taxon>Pseudomonadati</taxon>
        <taxon>Pseudomonadota</taxon>
        <taxon>Betaproteobacteria</taxon>
        <taxon>Burkholderiales</taxon>
        <taxon>Sphaerotilaceae</taxon>
        <taxon>Roseateles</taxon>
    </lineage>
</organism>
<dbReference type="RefSeq" id="WP_058933427.1">
    <property type="nucleotide sequence ID" value="NZ_CP013729.1"/>
</dbReference>
<sequence length="327" mass="35917" precursor="true">MHLLPFLPAARRRVSTLMVVLGAALMTWTLPAHAAPPAEARCPADLAPVPPAQVQAQVKDRGILWTLTRDGHTSYLHASLHLGRPAWAAPGPKLKAALDQVDAVALELDPLDTTAWTLPPTPALPIDAQLQKRLEAQARLACLPAQALASMHPLLQLSTLTLAQARALGLDVQYGQEVLLSRWARERQLPVIALETLQGQLSALLPEDPDEARHELRSGLRQLERPAELRRMLGDLVSTWERGDLRRLARYEDWCHCVQDARDRAALARENDGRNPNLADRISELHRQGQSLLVAVGALHMTGPKALPALLRQQGFEVTQVHPAPAK</sequence>
<dbReference type="STRING" id="76731.RD2015_360"/>
<dbReference type="PANTHER" id="PTHR40590:SF1">
    <property type="entry name" value="CYTOPLASMIC PROTEIN"/>
    <property type="match status" value="1"/>
</dbReference>
<protein>
    <submittedName>
        <fullName evidence="1">Uncharacterized protein</fullName>
    </submittedName>
</protein>
<dbReference type="PANTHER" id="PTHR40590">
    <property type="entry name" value="CYTOPLASMIC PROTEIN-RELATED"/>
    <property type="match status" value="1"/>
</dbReference>
<gene>
    <name evidence="1" type="ORF">RD2015_360</name>
</gene>
<dbReference type="CDD" id="cd14789">
    <property type="entry name" value="Tiki"/>
    <property type="match status" value="1"/>
</dbReference>
<reference evidence="1 2" key="1">
    <citation type="submission" date="2015-12" db="EMBL/GenBank/DDBJ databases">
        <title>Complete genome of Roseateles depolymerans KCTC 42856.</title>
        <authorList>
            <person name="Kim K.M."/>
        </authorList>
    </citation>
    <scope>NUCLEOTIDE SEQUENCE [LARGE SCALE GENOMIC DNA]</scope>
    <source>
        <strain evidence="1 2">KCTC 42856</strain>
    </source>
</reference>
<dbReference type="AlphaFoldDB" id="A0A0U3L9W2"/>
<evidence type="ECO:0000313" key="2">
    <source>
        <dbReference type="Proteomes" id="UP000060699"/>
    </source>
</evidence>
<accession>A0A0U3L9W2</accession>
<dbReference type="Proteomes" id="UP000060699">
    <property type="component" value="Chromosome"/>
</dbReference>
<dbReference type="Pfam" id="PF01963">
    <property type="entry name" value="TraB_PrgY_gumN"/>
    <property type="match status" value="1"/>
</dbReference>
<dbReference type="InterPro" id="IPR002816">
    <property type="entry name" value="TraB/PrgY/GumN_fam"/>
</dbReference>
<keyword evidence="2" id="KW-1185">Reference proteome</keyword>
<name>A0A0U3L9W2_9BURK</name>
<dbReference type="OrthoDB" id="9025834at2"/>
<dbReference type="InterPro" id="IPR047111">
    <property type="entry name" value="YbaP-like"/>
</dbReference>
<evidence type="ECO:0000313" key="1">
    <source>
        <dbReference type="EMBL" id="ALV04863.1"/>
    </source>
</evidence>
<proteinExistence type="predicted"/>
<dbReference type="EMBL" id="CP013729">
    <property type="protein sequence ID" value="ALV04863.1"/>
    <property type="molecule type" value="Genomic_DNA"/>
</dbReference>
<dbReference type="KEGG" id="rdp:RD2015_360"/>